<evidence type="ECO:0000256" key="10">
    <source>
        <dbReference type="ARBA" id="ARBA00023225"/>
    </source>
</evidence>
<evidence type="ECO:0000313" key="12">
    <source>
        <dbReference type="Proteomes" id="UP000294853"/>
    </source>
</evidence>
<dbReference type="GO" id="GO:0071973">
    <property type="term" value="P:bacterial-type flagellum-dependent cell motility"/>
    <property type="evidence" value="ECO:0007669"/>
    <property type="project" value="InterPro"/>
</dbReference>
<dbReference type="Pfam" id="PF02050">
    <property type="entry name" value="FliJ"/>
    <property type="match status" value="1"/>
</dbReference>
<evidence type="ECO:0000313" key="11">
    <source>
        <dbReference type="EMBL" id="QBX55239.1"/>
    </source>
</evidence>
<evidence type="ECO:0000256" key="2">
    <source>
        <dbReference type="ARBA" id="ARBA00010004"/>
    </source>
</evidence>
<dbReference type="GO" id="GO:0015031">
    <property type="term" value="P:protein transport"/>
    <property type="evidence" value="ECO:0007669"/>
    <property type="project" value="UniProtKB-KW"/>
</dbReference>
<sequence length="156" mass="17354">MARTRDNDPDAGMRAVARVRSVREQDSRLGLGRAAADEREAARRLDAVRTRLAQTTLPETVDPARFALGRLGVAAMAGEVTLADKALATAGTVTTAARAHWQHDKTRLSAVELLLERREAERRAERDRRETAEVDDLVASRWLRDRRTLIDQEGTS</sequence>
<evidence type="ECO:0000256" key="7">
    <source>
        <dbReference type="ARBA" id="ARBA00022795"/>
    </source>
</evidence>
<dbReference type="GO" id="GO:0005886">
    <property type="term" value="C:plasma membrane"/>
    <property type="evidence" value="ECO:0007669"/>
    <property type="project" value="UniProtKB-SubCell"/>
</dbReference>
<evidence type="ECO:0000256" key="3">
    <source>
        <dbReference type="ARBA" id="ARBA00020392"/>
    </source>
</evidence>
<dbReference type="RefSeq" id="WP_135267216.1">
    <property type="nucleotide sequence ID" value="NZ_CP038436.1"/>
</dbReference>
<evidence type="ECO:0000256" key="9">
    <source>
        <dbReference type="ARBA" id="ARBA00023136"/>
    </source>
</evidence>
<dbReference type="Proteomes" id="UP000294853">
    <property type="component" value="Chromosome"/>
</dbReference>
<organism evidence="11 12">
    <name type="scientific">Nocardioides seonyuensis</name>
    <dbReference type="NCBI Taxonomy" id="2518371"/>
    <lineage>
        <taxon>Bacteria</taxon>
        <taxon>Bacillati</taxon>
        <taxon>Actinomycetota</taxon>
        <taxon>Actinomycetes</taxon>
        <taxon>Propionibacteriales</taxon>
        <taxon>Nocardioidaceae</taxon>
        <taxon>Nocardioides</taxon>
    </lineage>
</organism>
<dbReference type="GO" id="GO:0006935">
    <property type="term" value="P:chemotaxis"/>
    <property type="evidence" value="ECO:0007669"/>
    <property type="project" value="UniProtKB-KW"/>
</dbReference>
<dbReference type="GO" id="GO:0009288">
    <property type="term" value="C:bacterial-type flagellum"/>
    <property type="evidence" value="ECO:0007669"/>
    <property type="project" value="InterPro"/>
</dbReference>
<dbReference type="Gene3D" id="1.10.287.1700">
    <property type="match status" value="1"/>
</dbReference>
<comment type="subcellular location">
    <subcellularLocation>
        <location evidence="1">Cell membrane</location>
        <topology evidence="1">Peripheral membrane protein</topology>
        <orientation evidence="1">Cytoplasmic side</orientation>
    </subcellularLocation>
</comment>
<protein>
    <recommendedName>
        <fullName evidence="3">Flagellar FliJ protein</fullName>
    </recommendedName>
</protein>
<dbReference type="AlphaFoldDB" id="A0A4P7IDJ6"/>
<keyword evidence="9" id="KW-0472">Membrane</keyword>
<gene>
    <name evidence="11" type="ORF">EXE58_07095</name>
</gene>
<evidence type="ECO:0000256" key="8">
    <source>
        <dbReference type="ARBA" id="ARBA00022927"/>
    </source>
</evidence>
<evidence type="ECO:0000256" key="5">
    <source>
        <dbReference type="ARBA" id="ARBA00022475"/>
    </source>
</evidence>
<dbReference type="KEGG" id="nsn:EXE58_07095"/>
<dbReference type="InterPro" id="IPR012823">
    <property type="entry name" value="Flagell_FliJ"/>
</dbReference>
<name>A0A4P7IDJ6_9ACTN</name>
<keyword evidence="4" id="KW-0813">Transport</keyword>
<keyword evidence="5" id="KW-1003">Cell membrane</keyword>
<reference evidence="11 12" key="1">
    <citation type="submission" date="2019-03" db="EMBL/GenBank/DDBJ databases">
        <title>Three New Species of Nocardioides, Nocardioides euryhalodurans sp. nov., Nocardioides seonyuensis sp. nov. and Nocardioides eburneoflavus sp. nov. Iolated from Soil.</title>
        <authorList>
            <person name="Roh S.G."/>
            <person name="Lee C."/>
            <person name="Kim M.-K."/>
            <person name="Kim S.B."/>
        </authorList>
    </citation>
    <scope>NUCLEOTIDE SEQUENCE [LARGE SCALE GENOMIC DNA]</scope>
    <source>
        <strain evidence="11 12">MMS17-SY207-3</strain>
    </source>
</reference>
<keyword evidence="6" id="KW-0145">Chemotaxis</keyword>
<comment type="similarity">
    <text evidence="2">Belongs to the FliJ family.</text>
</comment>
<proteinExistence type="inferred from homology"/>
<keyword evidence="10" id="KW-1006">Bacterial flagellum protein export</keyword>
<dbReference type="GO" id="GO:0044781">
    <property type="term" value="P:bacterial-type flagellum organization"/>
    <property type="evidence" value="ECO:0007669"/>
    <property type="project" value="UniProtKB-KW"/>
</dbReference>
<dbReference type="InterPro" id="IPR053716">
    <property type="entry name" value="Flag_assembly_chemotaxis_eff"/>
</dbReference>
<keyword evidence="12" id="KW-1185">Reference proteome</keyword>
<keyword evidence="7" id="KW-1005">Bacterial flagellum biogenesis</keyword>
<evidence type="ECO:0000256" key="6">
    <source>
        <dbReference type="ARBA" id="ARBA00022500"/>
    </source>
</evidence>
<dbReference type="EMBL" id="CP038436">
    <property type="protein sequence ID" value="QBX55239.1"/>
    <property type="molecule type" value="Genomic_DNA"/>
</dbReference>
<evidence type="ECO:0000256" key="4">
    <source>
        <dbReference type="ARBA" id="ARBA00022448"/>
    </source>
</evidence>
<keyword evidence="8" id="KW-0653">Protein transport</keyword>
<evidence type="ECO:0000256" key="1">
    <source>
        <dbReference type="ARBA" id="ARBA00004413"/>
    </source>
</evidence>
<accession>A0A4P7IDJ6</accession>